<dbReference type="CDD" id="cd06223">
    <property type="entry name" value="PRTases_typeI"/>
    <property type="match status" value="1"/>
</dbReference>
<accession>A0A1H3C9A6</accession>
<organism evidence="2 3">
    <name type="scientific">Flavobacterium degerlachei</name>
    <dbReference type="NCBI Taxonomy" id="229203"/>
    <lineage>
        <taxon>Bacteria</taxon>
        <taxon>Pseudomonadati</taxon>
        <taxon>Bacteroidota</taxon>
        <taxon>Flavobacteriia</taxon>
        <taxon>Flavobacteriales</taxon>
        <taxon>Flavobacteriaceae</taxon>
        <taxon>Flavobacterium</taxon>
    </lineage>
</organism>
<protein>
    <submittedName>
        <fullName evidence="2">Predicted phosphoribosyltransferase</fullName>
    </submittedName>
</protein>
<gene>
    <name evidence="2" type="ORF">SAMN05444338_11144</name>
</gene>
<evidence type="ECO:0000313" key="3">
    <source>
        <dbReference type="Proteomes" id="UP000198569"/>
    </source>
</evidence>
<proteinExistence type="predicted"/>
<dbReference type="GO" id="GO:0016757">
    <property type="term" value="F:glycosyltransferase activity"/>
    <property type="evidence" value="ECO:0007669"/>
    <property type="project" value="UniProtKB-KW"/>
</dbReference>
<name>A0A1H3C9A6_9FLAO</name>
<keyword evidence="2" id="KW-0808">Transferase</keyword>
<dbReference type="OrthoDB" id="9810066at2"/>
<dbReference type="SUPFAM" id="SSF53271">
    <property type="entry name" value="PRTase-like"/>
    <property type="match status" value="1"/>
</dbReference>
<evidence type="ECO:0000259" key="1">
    <source>
        <dbReference type="Pfam" id="PF00156"/>
    </source>
</evidence>
<dbReference type="Proteomes" id="UP000198569">
    <property type="component" value="Unassembled WGS sequence"/>
</dbReference>
<dbReference type="InterPro" id="IPR029057">
    <property type="entry name" value="PRTase-like"/>
</dbReference>
<keyword evidence="3" id="KW-1185">Reference proteome</keyword>
<dbReference type="STRING" id="229203.SAMN05444338_11144"/>
<feature type="domain" description="Phosphoribosyltransferase" evidence="1">
    <location>
        <begin position="14"/>
        <end position="157"/>
    </location>
</feature>
<dbReference type="Gene3D" id="3.30.1310.20">
    <property type="entry name" value="PRTase-like"/>
    <property type="match status" value="1"/>
</dbReference>
<reference evidence="3" key="1">
    <citation type="submission" date="2016-10" db="EMBL/GenBank/DDBJ databases">
        <authorList>
            <person name="Varghese N."/>
            <person name="Submissions S."/>
        </authorList>
    </citation>
    <scope>NUCLEOTIDE SEQUENCE [LARGE SCALE GENOMIC DNA]</scope>
    <source>
        <strain evidence="3">DSM 15718</strain>
    </source>
</reference>
<dbReference type="RefSeq" id="WP_091433576.1">
    <property type="nucleotide sequence ID" value="NZ_FNMV01000011.1"/>
</dbReference>
<dbReference type="InterPro" id="IPR000836">
    <property type="entry name" value="PRTase_dom"/>
</dbReference>
<keyword evidence="2" id="KW-0328">Glycosyltransferase</keyword>
<dbReference type="EMBL" id="FNMV01000011">
    <property type="protein sequence ID" value="SDX50620.1"/>
    <property type="molecule type" value="Genomic_DNA"/>
</dbReference>
<dbReference type="AlphaFoldDB" id="A0A1H3C9A6"/>
<dbReference type="Pfam" id="PF00156">
    <property type="entry name" value="Pribosyltran"/>
    <property type="match status" value="1"/>
</dbReference>
<dbReference type="Gene3D" id="3.40.50.2020">
    <property type="match status" value="1"/>
</dbReference>
<sequence>MYDELFKDRMEAGLLLSEKLKKYQDSNSIVLAIPRGGVPIGYEVAKRLHLPLDIVLSKKIGHPFNKEFAIGAVSLDSAIIDEHPDISKEYIEQEIIRLRELLREKYKLYKGNRAPIAIEGKNVIIVDDGIATGNTLLVSIEMLRKKNPAKIIVAVPVLPYDTVKIFEQNTDEFIYLIASKSFRGVGGFYEKFYQVEDDEVISMLSASNAIE</sequence>
<evidence type="ECO:0000313" key="2">
    <source>
        <dbReference type="EMBL" id="SDX50620.1"/>
    </source>
</evidence>